<dbReference type="PANTHER" id="PTHR33490:SF12">
    <property type="entry name" value="BLL5557 PROTEIN"/>
    <property type="match status" value="1"/>
</dbReference>
<dbReference type="SUPFAM" id="SSF54001">
    <property type="entry name" value="Cysteine proteinases"/>
    <property type="match status" value="1"/>
</dbReference>
<dbReference type="GO" id="GO:0008233">
    <property type="term" value="F:peptidase activity"/>
    <property type="evidence" value="ECO:0007669"/>
    <property type="project" value="UniProtKB-KW"/>
</dbReference>
<name>A0A3D9URC1_9MICO</name>
<dbReference type="Gene3D" id="3.10.620.30">
    <property type="match status" value="1"/>
</dbReference>
<evidence type="ECO:0000313" key="3">
    <source>
        <dbReference type="Proteomes" id="UP000256253"/>
    </source>
</evidence>
<dbReference type="GO" id="GO:0006508">
    <property type="term" value="P:proteolysis"/>
    <property type="evidence" value="ECO:0007669"/>
    <property type="project" value="UniProtKB-KW"/>
</dbReference>
<proteinExistence type="predicted"/>
<evidence type="ECO:0000259" key="1">
    <source>
        <dbReference type="SMART" id="SM00460"/>
    </source>
</evidence>
<accession>A0A3D9URC1</accession>
<organism evidence="2 3">
    <name type="scientific">Calidifontibacter indicus</name>
    <dbReference type="NCBI Taxonomy" id="419650"/>
    <lineage>
        <taxon>Bacteria</taxon>
        <taxon>Bacillati</taxon>
        <taxon>Actinomycetota</taxon>
        <taxon>Actinomycetes</taxon>
        <taxon>Micrococcales</taxon>
        <taxon>Dermacoccaceae</taxon>
        <taxon>Calidifontibacter</taxon>
    </lineage>
</organism>
<comment type="caution">
    <text evidence="2">The sequence shown here is derived from an EMBL/GenBank/DDBJ whole genome shotgun (WGS) entry which is preliminary data.</text>
</comment>
<protein>
    <submittedName>
        <fullName evidence="2">Transglutaminase-like putative cysteine protease</fullName>
    </submittedName>
</protein>
<dbReference type="SMART" id="SM00460">
    <property type="entry name" value="TGc"/>
    <property type="match status" value="1"/>
</dbReference>
<dbReference type="AlphaFoldDB" id="A0A3D9URC1"/>
<dbReference type="PANTHER" id="PTHR33490">
    <property type="entry name" value="BLR5614 PROTEIN-RELATED"/>
    <property type="match status" value="1"/>
</dbReference>
<dbReference type="Pfam" id="PF01841">
    <property type="entry name" value="Transglut_core"/>
    <property type="match status" value="1"/>
</dbReference>
<reference evidence="2 3" key="1">
    <citation type="submission" date="2018-08" db="EMBL/GenBank/DDBJ databases">
        <title>Sequencing the genomes of 1000 actinobacteria strains.</title>
        <authorList>
            <person name="Klenk H.-P."/>
        </authorList>
    </citation>
    <scope>NUCLEOTIDE SEQUENCE [LARGE SCALE GENOMIC DNA]</scope>
    <source>
        <strain evidence="2 3">DSM 22967</strain>
    </source>
</reference>
<dbReference type="RefSeq" id="WP_211308457.1">
    <property type="nucleotide sequence ID" value="NZ_QTUA01000001.1"/>
</dbReference>
<keyword evidence="2" id="KW-0645">Protease</keyword>
<dbReference type="Gene3D" id="2.60.40.2250">
    <property type="match status" value="1"/>
</dbReference>
<dbReference type="InterPro" id="IPR002931">
    <property type="entry name" value="Transglutaminase-like"/>
</dbReference>
<gene>
    <name evidence="2" type="ORF">DFJ65_2984</name>
</gene>
<feature type="domain" description="Transglutaminase-like" evidence="1">
    <location>
        <begin position="167"/>
        <end position="233"/>
    </location>
</feature>
<keyword evidence="3" id="KW-1185">Reference proteome</keyword>
<sequence length="275" mass="30656">MSNDVPTRTLDLGCTFRYSSLAPTAAVFQVAGQESPTAKILQESWEVTGDLPMHHYRDLYDNPCTRLVLPVGVTTLTYSARATVPDAFDSWDESAAEIAPTELPDEVLVYTLASRYCESDVLAGQAWKKFGHLDPGYHRVQAVNTFVNEWLTYLTGSTTSTVTAMDAFATGRGVCRDFAHLMITFCRALNIPARYVHGYITDMDVPSPGTPMDFHAWTQIWLGDRWWDFDPRWNSPRKGRVIIGTGRDAADVAMVTTYGAPWLQLMTVTAQEAVE</sequence>
<dbReference type="EMBL" id="QTUA01000001">
    <property type="protein sequence ID" value="REF31899.1"/>
    <property type="molecule type" value="Genomic_DNA"/>
</dbReference>
<dbReference type="InterPro" id="IPR038765">
    <property type="entry name" value="Papain-like_cys_pep_sf"/>
</dbReference>
<keyword evidence="2" id="KW-0378">Hydrolase</keyword>
<dbReference type="Proteomes" id="UP000256253">
    <property type="component" value="Unassembled WGS sequence"/>
</dbReference>
<evidence type="ECO:0000313" key="2">
    <source>
        <dbReference type="EMBL" id="REF31899.1"/>
    </source>
</evidence>